<accession>A0ABN8R1B4</accession>
<feature type="transmembrane region" description="Helical" evidence="10">
    <location>
        <begin position="73"/>
        <end position="93"/>
    </location>
</feature>
<keyword evidence="2" id="KW-1003">Cell membrane</keyword>
<keyword evidence="4 10" id="KW-1133">Transmembrane helix</keyword>
<feature type="transmembrane region" description="Helical" evidence="10">
    <location>
        <begin position="191"/>
        <end position="210"/>
    </location>
</feature>
<evidence type="ECO:0000313" key="12">
    <source>
        <dbReference type="EMBL" id="CAH3171259.1"/>
    </source>
</evidence>
<evidence type="ECO:0000256" key="8">
    <source>
        <dbReference type="ARBA" id="ARBA00023180"/>
    </source>
</evidence>
<evidence type="ECO:0000256" key="6">
    <source>
        <dbReference type="ARBA" id="ARBA00023136"/>
    </source>
</evidence>
<reference evidence="12 13" key="1">
    <citation type="submission" date="2022-05" db="EMBL/GenBank/DDBJ databases">
        <authorList>
            <consortium name="Genoscope - CEA"/>
            <person name="William W."/>
        </authorList>
    </citation>
    <scope>NUCLEOTIDE SEQUENCE [LARGE SCALE GENOMIC DNA]</scope>
</reference>
<dbReference type="PANTHER" id="PTHR24246:SF27">
    <property type="entry name" value="ADENOSINE RECEPTOR, ISOFORM A"/>
    <property type="match status" value="1"/>
</dbReference>
<feature type="domain" description="G-protein coupled receptors family 1 profile" evidence="11">
    <location>
        <begin position="33"/>
        <end position="215"/>
    </location>
</feature>
<evidence type="ECO:0000256" key="4">
    <source>
        <dbReference type="ARBA" id="ARBA00022989"/>
    </source>
</evidence>
<dbReference type="PANTHER" id="PTHR24246">
    <property type="entry name" value="OLFACTORY RECEPTOR AND ADENOSINE RECEPTOR"/>
    <property type="match status" value="1"/>
</dbReference>
<keyword evidence="13" id="KW-1185">Reference proteome</keyword>
<organism evidence="12 13">
    <name type="scientific">Porites lobata</name>
    <dbReference type="NCBI Taxonomy" id="104759"/>
    <lineage>
        <taxon>Eukaryota</taxon>
        <taxon>Metazoa</taxon>
        <taxon>Cnidaria</taxon>
        <taxon>Anthozoa</taxon>
        <taxon>Hexacorallia</taxon>
        <taxon>Scleractinia</taxon>
        <taxon>Fungiina</taxon>
        <taxon>Poritidae</taxon>
        <taxon>Porites</taxon>
    </lineage>
</organism>
<sequence>CHRVYCHLFTKCFHSRHLHKKPSLTQAQYVSDIINLTVVDLLVGTVAGPSIIFEPDNLETDLGLEQDFSWQSFVYLTLQGLFLVASLVNISLISLERLNATLFPFRHCLVGKRVYLIIILCSWLFSLVLLSVIVLLDLRLSPAHLYAILSYSFFSLLILTVSYAIIISTVKKNPLLPNAGQVLSTERKLTVTLFIVTVAFFLTILPWIIWTGYSK</sequence>
<dbReference type="PROSITE" id="PS50262">
    <property type="entry name" value="G_PROTEIN_RECEP_F1_2"/>
    <property type="match status" value="1"/>
</dbReference>
<dbReference type="EMBL" id="CALNXK010000162">
    <property type="protein sequence ID" value="CAH3171259.1"/>
    <property type="molecule type" value="Genomic_DNA"/>
</dbReference>
<evidence type="ECO:0000256" key="5">
    <source>
        <dbReference type="ARBA" id="ARBA00023040"/>
    </source>
</evidence>
<feature type="transmembrane region" description="Helical" evidence="10">
    <location>
        <begin position="114"/>
        <end position="136"/>
    </location>
</feature>
<dbReference type="Proteomes" id="UP001159405">
    <property type="component" value="Unassembled WGS sequence"/>
</dbReference>
<evidence type="ECO:0000256" key="3">
    <source>
        <dbReference type="ARBA" id="ARBA00022692"/>
    </source>
</evidence>
<dbReference type="Gene3D" id="1.20.1070.10">
    <property type="entry name" value="Rhodopsin 7-helix transmembrane proteins"/>
    <property type="match status" value="1"/>
</dbReference>
<proteinExistence type="predicted"/>
<comment type="caution">
    <text evidence="12">The sequence shown here is derived from an EMBL/GenBank/DDBJ whole genome shotgun (WGS) entry which is preliminary data.</text>
</comment>
<dbReference type="CDD" id="cd00637">
    <property type="entry name" value="7tm_classA_rhodopsin-like"/>
    <property type="match status" value="1"/>
</dbReference>
<comment type="subcellular location">
    <subcellularLocation>
        <location evidence="1">Cell membrane</location>
        <topology evidence="1">Multi-pass membrane protein</topology>
    </subcellularLocation>
</comment>
<name>A0ABN8R1B4_9CNID</name>
<keyword evidence="5" id="KW-0297">G-protein coupled receptor</keyword>
<dbReference type="SUPFAM" id="SSF81321">
    <property type="entry name" value="Family A G protein-coupled receptor-like"/>
    <property type="match status" value="1"/>
</dbReference>
<dbReference type="InterPro" id="IPR017452">
    <property type="entry name" value="GPCR_Rhodpsn_7TM"/>
</dbReference>
<evidence type="ECO:0000256" key="10">
    <source>
        <dbReference type="SAM" id="Phobius"/>
    </source>
</evidence>
<evidence type="ECO:0000259" key="11">
    <source>
        <dbReference type="PROSITE" id="PS50262"/>
    </source>
</evidence>
<evidence type="ECO:0000313" key="13">
    <source>
        <dbReference type="Proteomes" id="UP001159405"/>
    </source>
</evidence>
<feature type="transmembrane region" description="Helical" evidence="10">
    <location>
        <begin position="148"/>
        <end position="170"/>
    </location>
</feature>
<keyword evidence="6 10" id="KW-0472">Membrane</keyword>
<evidence type="ECO:0000256" key="1">
    <source>
        <dbReference type="ARBA" id="ARBA00004651"/>
    </source>
</evidence>
<feature type="transmembrane region" description="Helical" evidence="10">
    <location>
        <begin position="33"/>
        <end position="53"/>
    </location>
</feature>
<gene>
    <name evidence="12" type="ORF">PLOB_00011697</name>
</gene>
<keyword evidence="7" id="KW-0675">Receptor</keyword>
<keyword evidence="9" id="KW-0807">Transducer</keyword>
<feature type="non-terminal residue" evidence="12">
    <location>
        <position position="1"/>
    </location>
</feature>
<evidence type="ECO:0000256" key="9">
    <source>
        <dbReference type="ARBA" id="ARBA00023224"/>
    </source>
</evidence>
<evidence type="ECO:0000256" key="7">
    <source>
        <dbReference type="ARBA" id="ARBA00023170"/>
    </source>
</evidence>
<evidence type="ECO:0000256" key="2">
    <source>
        <dbReference type="ARBA" id="ARBA00022475"/>
    </source>
</evidence>
<protein>
    <recommendedName>
        <fullName evidence="11">G-protein coupled receptors family 1 profile domain-containing protein</fullName>
    </recommendedName>
</protein>
<keyword evidence="3 10" id="KW-0812">Transmembrane</keyword>
<keyword evidence="8" id="KW-0325">Glycoprotein</keyword>